<gene>
    <name evidence="1" type="ORF">BECKLFY1418C_GA0070996_10629</name>
</gene>
<dbReference type="AlphaFoldDB" id="A0A450WRT9"/>
<protein>
    <submittedName>
        <fullName evidence="1">Uncharacterized protein</fullName>
    </submittedName>
</protein>
<name>A0A450WRT9_9GAMM</name>
<reference evidence="1" key="1">
    <citation type="submission" date="2019-02" db="EMBL/GenBank/DDBJ databases">
        <authorList>
            <person name="Gruber-Vodicka R. H."/>
            <person name="Seah K. B. B."/>
        </authorList>
    </citation>
    <scope>NUCLEOTIDE SEQUENCE</scope>
    <source>
        <strain evidence="1">BECK_BY7</strain>
    </source>
</reference>
<organism evidence="1">
    <name type="scientific">Candidatus Kentrum sp. LFY</name>
    <dbReference type="NCBI Taxonomy" id="2126342"/>
    <lineage>
        <taxon>Bacteria</taxon>
        <taxon>Pseudomonadati</taxon>
        <taxon>Pseudomonadota</taxon>
        <taxon>Gammaproteobacteria</taxon>
        <taxon>Candidatus Kentrum</taxon>
    </lineage>
</organism>
<proteinExistence type="predicted"/>
<accession>A0A450WRT9</accession>
<evidence type="ECO:0000313" key="1">
    <source>
        <dbReference type="EMBL" id="VFK19730.1"/>
    </source>
</evidence>
<dbReference type="EMBL" id="CAADFN010000062">
    <property type="protein sequence ID" value="VFK19730.1"/>
    <property type="molecule type" value="Genomic_DNA"/>
</dbReference>
<sequence>MRGINPFAATGREWLRPLPYPLLIVMPVTGSRRQLAVEIDAALHEVPISKDIVVTTPEDFAWRKDIADP</sequence>